<evidence type="ECO:0000313" key="3">
    <source>
        <dbReference type="Proteomes" id="UP001576784"/>
    </source>
</evidence>
<dbReference type="Proteomes" id="UP001576784">
    <property type="component" value="Unassembled WGS sequence"/>
</dbReference>
<reference evidence="2 3" key="1">
    <citation type="submission" date="2024-09" db="EMBL/GenBank/DDBJ databases">
        <title>Floridaenema gen nov. (Aerosakkonemataceae, Aerosakkonematales ord. nov., Cyanobacteria) from benthic tropical and subtropical fresh waters, with the description of four new species.</title>
        <authorList>
            <person name="Moretto J.A."/>
            <person name="Berthold D.E."/>
            <person name="Lefler F.W."/>
            <person name="Huang I.-S."/>
            <person name="Laughinghouse H. IV."/>
        </authorList>
    </citation>
    <scope>NUCLEOTIDE SEQUENCE [LARGE SCALE GENOMIC DNA]</scope>
    <source>
        <strain evidence="2 3">BLCC-F50</strain>
    </source>
</reference>
<dbReference type="EMBL" id="JBHFNR010000019">
    <property type="protein sequence ID" value="MFB2891972.1"/>
    <property type="molecule type" value="Genomic_DNA"/>
</dbReference>
<comment type="caution">
    <text evidence="2">The sequence shown here is derived from an EMBL/GenBank/DDBJ whole genome shotgun (WGS) entry which is preliminary data.</text>
</comment>
<proteinExistence type="predicted"/>
<sequence length="67" mass="7647">MEFQTEVVFSGVNNTKASPPIEKPSNHWDNWDYKALWGQPLRETIGSPPGTSTATRYPYPHGQIYPR</sequence>
<dbReference type="RefSeq" id="WP_413261649.1">
    <property type="nucleotide sequence ID" value="NZ_JBHFNR010000019.1"/>
</dbReference>
<keyword evidence="3" id="KW-1185">Reference proteome</keyword>
<accession>A0ABV4XKM1</accession>
<organism evidence="2 3">
    <name type="scientific">Floridaenema flaviceps BLCC-F50</name>
    <dbReference type="NCBI Taxonomy" id="3153642"/>
    <lineage>
        <taxon>Bacteria</taxon>
        <taxon>Bacillati</taxon>
        <taxon>Cyanobacteriota</taxon>
        <taxon>Cyanophyceae</taxon>
        <taxon>Oscillatoriophycideae</taxon>
        <taxon>Aerosakkonematales</taxon>
        <taxon>Aerosakkonemataceae</taxon>
        <taxon>Floridanema</taxon>
        <taxon>Floridanema flaviceps</taxon>
    </lineage>
</organism>
<gene>
    <name evidence="2" type="ORF">ACE1CI_03395</name>
</gene>
<evidence type="ECO:0000256" key="1">
    <source>
        <dbReference type="SAM" id="MobiDB-lite"/>
    </source>
</evidence>
<evidence type="ECO:0000313" key="2">
    <source>
        <dbReference type="EMBL" id="MFB2891972.1"/>
    </source>
</evidence>
<protein>
    <submittedName>
        <fullName evidence="2">Uncharacterized protein</fullName>
    </submittedName>
</protein>
<name>A0ABV4XKM1_9CYAN</name>
<feature type="region of interest" description="Disordered" evidence="1">
    <location>
        <begin position="42"/>
        <end position="67"/>
    </location>
</feature>